<sequence length="91" mass="10588">MLYPYAEFPGELSIAYSQVIKDPTTKTGEKILVHFEKPTDFGFKEARYSLPDFKEIYNYDFTEQETKDNLEILKRNAPLIIECAKEEKTSA</sequence>
<dbReference type="AlphaFoldDB" id="A0A4S2BKY7"/>
<protein>
    <submittedName>
        <fullName evidence="1">Uncharacterized protein</fullName>
    </submittedName>
</protein>
<dbReference type="EMBL" id="SRYV01000008">
    <property type="protein sequence ID" value="TGY15537.1"/>
    <property type="molecule type" value="Genomic_DNA"/>
</dbReference>
<name>A0A4S2BKY7_9LACO</name>
<accession>A0A4S2BKY7</accession>
<gene>
    <name evidence="1" type="ORF">E5351_05125</name>
</gene>
<dbReference type="RefSeq" id="WP_004045433.1">
    <property type="nucleotide sequence ID" value="NZ_AQFR02000003.1"/>
</dbReference>
<evidence type="ECO:0000313" key="2">
    <source>
        <dbReference type="Proteomes" id="UP000309117"/>
    </source>
</evidence>
<reference evidence="1 2" key="1">
    <citation type="submission" date="2019-04" db="EMBL/GenBank/DDBJ databases">
        <title>Microbes associate with the intestines of laboratory mice.</title>
        <authorList>
            <person name="Navarre W."/>
            <person name="Wong E."/>
            <person name="Huang K."/>
            <person name="Tropini C."/>
            <person name="Ng K."/>
            <person name="Yu B."/>
        </authorList>
    </citation>
    <scope>NUCLEOTIDE SEQUENCE [LARGE SCALE GENOMIC DNA]</scope>
    <source>
        <strain evidence="1 2">NM61_E11</strain>
    </source>
</reference>
<dbReference type="Proteomes" id="UP000309117">
    <property type="component" value="Unassembled WGS sequence"/>
</dbReference>
<organism evidence="1 2">
    <name type="scientific">Lactobacillus intestinalis</name>
    <dbReference type="NCBI Taxonomy" id="151781"/>
    <lineage>
        <taxon>Bacteria</taxon>
        <taxon>Bacillati</taxon>
        <taxon>Bacillota</taxon>
        <taxon>Bacilli</taxon>
        <taxon>Lactobacillales</taxon>
        <taxon>Lactobacillaceae</taxon>
        <taxon>Lactobacillus</taxon>
    </lineage>
</organism>
<proteinExistence type="predicted"/>
<comment type="caution">
    <text evidence="1">The sequence shown here is derived from an EMBL/GenBank/DDBJ whole genome shotgun (WGS) entry which is preliminary data.</text>
</comment>
<evidence type="ECO:0000313" key="1">
    <source>
        <dbReference type="EMBL" id="TGY15537.1"/>
    </source>
</evidence>